<keyword evidence="2" id="KW-1185">Reference proteome</keyword>
<name>A0ABP9RFW9_9PSEU</name>
<evidence type="ECO:0000313" key="2">
    <source>
        <dbReference type="Proteomes" id="UP001428817"/>
    </source>
</evidence>
<dbReference type="EMBL" id="BAABJP010000068">
    <property type="protein sequence ID" value="GAA5176210.1"/>
    <property type="molecule type" value="Genomic_DNA"/>
</dbReference>
<dbReference type="Proteomes" id="UP001428817">
    <property type="component" value="Unassembled WGS sequence"/>
</dbReference>
<organism evidence="1 2">
    <name type="scientific">Pseudonocardia eucalypti</name>
    <dbReference type="NCBI Taxonomy" id="648755"/>
    <lineage>
        <taxon>Bacteria</taxon>
        <taxon>Bacillati</taxon>
        <taxon>Actinomycetota</taxon>
        <taxon>Actinomycetes</taxon>
        <taxon>Pseudonocardiales</taxon>
        <taxon>Pseudonocardiaceae</taxon>
        <taxon>Pseudonocardia</taxon>
    </lineage>
</organism>
<protein>
    <submittedName>
        <fullName evidence="1">Uncharacterized protein</fullName>
    </submittedName>
</protein>
<dbReference type="RefSeq" id="WP_185065712.1">
    <property type="nucleotide sequence ID" value="NZ_BAABJP010000068.1"/>
</dbReference>
<comment type="caution">
    <text evidence="1">The sequence shown here is derived from an EMBL/GenBank/DDBJ whole genome shotgun (WGS) entry which is preliminary data.</text>
</comment>
<reference evidence="2" key="1">
    <citation type="journal article" date="2019" name="Int. J. Syst. Evol. Microbiol.">
        <title>The Global Catalogue of Microorganisms (GCM) 10K type strain sequencing project: providing services to taxonomists for standard genome sequencing and annotation.</title>
        <authorList>
            <consortium name="The Broad Institute Genomics Platform"/>
            <consortium name="The Broad Institute Genome Sequencing Center for Infectious Disease"/>
            <person name="Wu L."/>
            <person name="Ma J."/>
        </authorList>
    </citation>
    <scope>NUCLEOTIDE SEQUENCE [LARGE SCALE GENOMIC DNA]</scope>
    <source>
        <strain evidence="2">JCM 18303</strain>
    </source>
</reference>
<gene>
    <name evidence="1" type="ORF">GCM10023321_84020</name>
</gene>
<proteinExistence type="predicted"/>
<evidence type="ECO:0000313" key="1">
    <source>
        <dbReference type="EMBL" id="GAA5176210.1"/>
    </source>
</evidence>
<accession>A0ABP9RFW9</accession>
<sequence>MLSNAPNVTAYTGLLARFPAVLVATEAEHLEQPPGRCKGCHRAFPCVHVRCAETAVFAVSGH</sequence>